<evidence type="ECO:0000256" key="8">
    <source>
        <dbReference type="ARBA" id="ARBA00023004"/>
    </source>
</evidence>
<keyword evidence="6" id="KW-0479">Metal-binding</keyword>
<evidence type="ECO:0000256" key="2">
    <source>
        <dbReference type="ARBA" id="ARBA00001966"/>
    </source>
</evidence>
<dbReference type="Gene3D" id="3.20.20.70">
    <property type="entry name" value="Aldolase class I"/>
    <property type="match status" value="1"/>
</dbReference>
<evidence type="ECO:0000256" key="4">
    <source>
        <dbReference type="ARBA" id="ARBA00022630"/>
    </source>
</evidence>
<evidence type="ECO:0000256" key="1">
    <source>
        <dbReference type="ARBA" id="ARBA00001917"/>
    </source>
</evidence>
<dbReference type="InterPro" id="IPR001155">
    <property type="entry name" value="OxRdtase_FMN_N"/>
</dbReference>
<organism evidence="12 13">
    <name type="scientific">Ruminococcus hominis</name>
    <dbReference type="NCBI Taxonomy" id="2763065"/>
    <lineage>
        <taxon>Bacteria</taxon>
        <taxon>Bacillati</taxon>
        <taxon>Bacillota</taxon>
        <taxon>Clostridia</taxon>
        <taxon>Eubacteriales</taxon>
        <taxon>Oscillospiraceae</taxon>
        <taxon>Ruminococcus</taxon>
    </lineage>
</organism>
<evidence type="ECO:0000256" key="9">
    <source>
        <dbReference type="ARBA" id="ARBA00023014"/>
    </source>
</evidence>
<comment type="similarity">
    <text evidence="3">In the N-terminal section; belongs to the NADH:flavin oxidoreductase/NADH oxidase family.</text>
</comment>
<protein>
    <submittedName>
        <fullName evidence="12">FAD-dependent oxidoreductase</fullName>
    </submittedName>
</protein>
<comment type="cofactor">
    <cofactor evidence="2">
        <name>[4Fe-4S] cluster</name>
        <dbReference type="ChEBI" id="CHEBI:49883"/>
    </cofactor>
</comment>
<keyword evidence="8" id="KW-0408">Iron</keyword>
<dbReference type="InterPro" id="IPR023753">
    <property type="entry name" value="FAD/NAD-binding_dom"/>
</dbReference>
<dbReference type="CDD" id="cd02803">
    <property type="entry name" value="OYE_like_FMN_family"/>
    <property type="match status" value="1"/>
</dbReference>
<proteinExistence type="inferred from homology"/>
<evidence type="ECO:0000313" key="13">
    <source>
        <dbReference type="Proteomes" id="UP000631576"/>
    </source>
</evidence>
<reference evidence="12 13" key="1">
    <citation type="submission" date="2020-08" db="EMBL/GenBank/DDBJ databases">
        <title>Genome public.</title>
        <authorList>
            <person name="Liu C."/>
            <person name="Sun Q."/>
        </authorList>
    </citation>
    <scope>NUCLEOTIDE SEQUENCE [LARGE SCALE GENOMIC DNA]</scope>
    <source>
        <strain evidence="12 13">NSJ-13</strain>
    </source>
</reference>
<keyword evidence="4" id="KW-0285">Flavoprotein</keyword>
<evidence type="ECO:0000256" key="3">
    <source>
        <dbReference type="ARBA" id="ARBA00011048"/>
    </source>
</evidence>
<keyword evidence="9" id="KW-0411">Iron-sulfur</keyword>
<evidence type="ECO:0000256" key="6">
    <source>
        <dbReference type="ARBA" id="ARBA00022723"/>
    </source>
</evidence>
<evidence type="ECO:0000313" key="12">
    <source>
        <dbReference type="EMBL" id="MBC5684335.1"/>
    </source>
</evidence>
<evidence type="ECO:0000256" key="5">
    <source>
        <dbReference type="ARBA" id="ARBA00022643"/>
    </source>
</evidence>
<sequence length="681" mass="75076">MSNTSDYKHLLSPITIRGKVYRNRMLAAPTGYFSFAKKIGDPYYAMLEERAAGGFASVCSGEITVNSTDAARGFEDVDIPDESGEFFPLAHKAAALIQKHGAIAMMEFSHLGSIGDPHPKNAHPWGPVSFTKKDGTEVIGYTKEMMKKTIHDFADCARYAKDAGFDGILIHGGHGWLFSQFLSPLENTRTDEYGGSLENRMRFPLEVLRAVRESVGDDFIIELRVSGSDRWPGGTTAEDMAEFSTHLSGLIDILHVSSGHYYRSYRTLEFSSLYTRHNCNVDSAEIIRKKCPRDVKMGVIGGINSPEDAEQLIANDIVDFIIVGRQAFADPDFMNKVASGHAEDINRCLRCMRCYSGSHEHEKELAYLEKYHITKEMEEARDAEKASCHNYHVYCTVNPKTWGMGFCARPEFPVFESKKKVLVVGGGIGGLSAARYACDKGHDVTLVEKTDRLGGILYFLDHDKAKYDLRHFRDLMIKRVEERPIRILLNTNVDEAFIKNSDADVIMLAIGSEPNLPPIPGIEKTLPAQDAYGKGSELGKNVVVLGGGMVGAETAIELAEEGCNVTIVEMTERLILEARNMAFTCVMDKLDELGVESYVNTKCLSVTDNGVEVQDANQNTFTLPADGVVCALGLKSLRNEVEALKSAAKEGTKVVEIGDCHVIDRVGDANLDGYIEGNMLS</sequence>
<dbReference type="PRINTS" id="PR00368">
    <property type="entry name" value="FADPNR"/>
</dbReference>
<evidence type="ECO:0000259" key="10">
    <source>
        <dbReference type="Pfam" id="PF00724"/>
    </source>
</evidence>
<comment type="caution">
    <text evidence="12">The sequence shown here is derived from an EMBL/GenBank/DDBJ whole genome shotgun (WGS) entry which is preliminary data.</text>
</comment>
<dbReference type="SUPFAM" id="SSF51905">
    <property type="entry name" value="FAD/NAD(P)-binding domain"/>
    <property type="match status" value="1"/>
</dbReference>
<name>A0ABR7GA76_9FIRM</name>
<evidence type="ECO:0000259" key="11">
    <source>
        <dbReference type="Pfam" id="PF07992"/>
    </source>
</evidence>
<dbReference type="Gene3D" id="3.40.50.720">
    <property type="entry name" value="NAD(P)-binding Rossmann-like Domain"/>
    <property type="match status" value="1"/>
</dbReference>
<keyword evidence="7" id="KW-0560">Oxidoreductase</keyword>
<dbReference type="InterPro" id="IPR036188">
    <property type="entry name" value="FAD/NAD-bd_sf"/>
</dbReference>
<gene>
    <name evidence="12" type="ORF">H8S40_12430</name>
</gene>
<dbReference type="Pfam" id="PF00724">
    <property type="entry name" value="Oxidored_FMN"/>
    <property type="match status" value="1"/>
</dbReference>
<comment type="cofactor">
    <cofactor evidence="1">
        <name>FMN</name>
        <dbReference type="ChEBI" id="CHEBI:58210"/>
    </cofactor>
</comment>
<feature type="domain" description="NADH:flavin oxidoreductase/NADH oxidase N-terminal" evidence="10">
    <location>
        <begin position="10"/>
        <end position="342"/>
    </location>
</feature>
<dbReference type="InterPro" id="IPR051793">
    <property type="entry name" value="NADH:flavin_oxidoreductase"/>
</dbReference>
<dbReference type="SUPFAM" id="SSF51395">
    <property type="entry name" value="FMN-linked oxidoreductases"/>
    <property type="match status" value="1"/>
</dbReference>
<dbReference type="Proteomes" id="UP000631576">
    <property type="component" value="Unassembled WGS sequence"/>
</dbReference>
<dbReference type="PANTHER" id="PTHR42917:SF2">
    <property type="entry name" value="2,4-DIENOYL-COA REDUCTASE [(2E)-ENOYL-COA-PRODUCING]"/>
    <property type="match status" value="1"/>
</dbReference>
<keyword evidence="5" id="KW-0288">FMN</keyword>
<accession>A0ABR7GA76</accession>
<dbReference type="Pfam" id="PF07992">
    <property type="entry name" value="Pyr_redox_2"/>
    <property type="match status" value="1"/>
</dbReference>
<evidence type="ECO:0000256" key="7">
    <source>
        <dbReference type="ARBA" id="ARBA00023002"/>
    </source>
</evidence>
<dbReference type="RefSeq" id="WP_186865322.1">
    <property type="nucleotide sequence ID" value="NZ_JACOPE010000001.1"/>
</dbReference>
<feature type="domain" description="FAD/NAD(P)-binding" evidence="11">
    <location>
        <begin position="419"/>
        <end position="648"/>
    </location>
</feature>
<dbReference type="Gene3D" id="3.50.50.60">
    <property type="entry name" value="FAD/NAD(P)-binding domain"/>
    <property type="match status" value="1"/>
</dbReference>
<dbReference type="InterPro" id="IPR013785">
    <property type="entry name" value="Aldolase_TIM"/>
</dbReference>
<dbReference type="EMBL" id="JACOPE010000001">
    <property type="protein sequence ID" value="MBC5684335.1"/>
    <property type="molecule type" value="Genomic_DNA"/>
</dbReference>
<keyword evidence="13" id="KW-1185">Reference proteome</keyword>
<dbReference type="PANTHER" id="PTHR42917">
    <property type="entry name" value="2,4-DIENOYL-COA REDUCTASE"/>
    <property type="match status" value="1"/>
</dbReference>